<proteinExistence type="predicted"/>
<protein>
    <submittedName>
        <fullName evidence="1">Uncharacterized protein</fullName>
    </submittedName>
</protein>
<dbReference type="AlphaFoldDB" id="A0AAE9FFE5"/>
<organism evidence="1 2">
    <name type="scientific">Caenorhabditis briggsae</name>
    <dbReference type="NCBI Taxonomy" id="6238"/>
    <lineage>
        <taxon>Eukaryota</taxon>
        <taxon>Metazoa</taxon>
        <taxon>Ecdysozoa</taxon>
        <taxon>Nematoda</taxon>
        <taxon>Chromadorea</taxon>
        <taxon>Rhabditida</taxon>
        <taxon>Rhabditina</taxon>
        <taxon>Rhabditomorpha</taxon>
        <taxon>Rhabditoidea</taxon>
        <taxon>Rhabditidae</taxon>
        <taxon>Peloderinae</taxon>
        <taxon>Caenorhabditis</taxon>
    </lineage>
</organism>
<dbReference type="Proteomes" id="UP000829354">
    <property type="component" value="Chromosome X"/>
</dbReference>
<name>A0AAE9FFE5_CAEBR</name>
<keyword evidence="2" id="KW-1185">Reference proteome</keyword>
<gene>
    <name evidence="1" type="ORF">L5515_018286</name>
</gene>
<evidence type="ECO:0000313" key="1">
    <source>
        <dbReference type="EMBL" id="UMM42466.1"/>
    </source>
</evidence>
<dbReference type="EMBL" id="CP092625">
    <property type="protein sequence ID" value="UMM42466.1"/>
    <property type="molecule type" value="Genomic_DNA"/>
</dbReference>
<evidence type="ECO:0000313" key="2">
    <source>
        <dbReference type="Proteomes" id="UP000829354"/>
    </source>
</evidence>
<reference evidence="1 2" key="1">
    <citation type="submission" date="2022-04" db="EMBL/GenBank/DDBJ databases">
        <title>Chromosome-level reference genomes for two strains of Caenorhabditis briggsae: an improved platform for comparative genomics.</title>
        <authorList>
            <person name="Stevens L."/>
            <person name="Andersen E."/>
        </authorList>
    </citation>
    <scope>NUCLEOTIDE SEQUENCE [LARGE SCALE GENOMIC DNA]</scope>
    <source>
        <strain evidence="1">VX34</strain>
        <tissue evidence="1">Whole-organism</tissue>
    </source>
</reference>
<accession>A0AAE9FFE5</accession>
<sequence>MLVIIDIEPSPKFDELVKFMVQNSIDFHVTHRSVGMQKESQELGSIPSPFLTQAANGTSRNMPLQNRRGTCELCKKRDVIEKSTHAYFQSLDFQIIRVPRLQTSFSSTKPLSEALPTGTSNNCSQVVCQSYSINRRGTRIRFDETTMLSR</sequence>